<protein>
    <submittedName>
        <fullName evidence="2">Uncharacterized protein</fullName>
    </submittedName>
</protein>
<dbReference type="Proteomes" id="UP000325440">
    <property type="component" value="Unassembled WGS sequence"/>
</dbReference>
<dbReference type="AlphaFoldDB" id="A0A5E4N8L9"/>
<feature type="region of interest" description="Disordered" evidence="1">
    <location>
        <begin position="785"/>
        <end position="816"/>
    </location>
</feature>
<sequence>MGDVDKIIELEKETDKSLAEVTKSAETTTIVTKITETHVTDCDLIGGTPTTLETQKLTFKTSTNETELSDHFKCDNGDVVDFVCQESHLANFNTKFKCNDLNNQFLSTVSNFQYLDPNNDNPVNPVDVDDICLPNSLSDGNCFLSVDSNITQKAISDINIVNVKDMCKDNSCMELSESLNKFMNASSISSNCFEFDQSLNEFQNLEHDAYIDNSQSLNKTCNPVFMDHSLKNIDTPNKIDKTESDPKKLCPISKSFGMRKTEIKSSQTSSIKSKNLGISKNEYLRKEFKPVESTKLEFTGVTRSSSLRTNSSTVSKLNLSNKSNITRSESTKIVRSSKTSIQNVTISHQTKSLDSKSNLTSSSNMLKSKADIELKDLKTLISPKKIIKNTIPSSMSKFESSDNRECKSSSMVAKNQLINQSIAKKSSIQRRGNNSFFELRHQPRFRGDEVNKTKTQNAKSLNNSENDCNQIRPLMVRTPSENTVPDDYEHIDEWKSVDYSKISPDSVQEKLKTVLSDPSNHDETLTNFLIDMLIEQETAKLAASGELSSESSDSDPQEFPDVELFSNCPSPVPIISSPKFRRNGVGGSQRLSTNQRPTLREIHKYDSESDTENVYIVTEPQEKSPGRKVTFRLESEDDEIVYPGQSDNENDLEDCNIPTSHIKKTSNIEDMKFEIDTDVGEKTLKRVERRFERMASETLEDSPIAKQAIEGEYHRIISQLSNEEVDVANQIWDGAGSSEETHEPSTSGVKKVELQVTASKPELKCDISMDDDTEIDLREHDWRFQHQINTETDDTTRPSTSGWSGKSKSKENVSEL</sequence>
<gene>
    <name evidence="2" type="ORF">CINCED_3A001125</name>
</gene>
<evidence type="ECO:0000256" key="1">
    <source>
        <dbReference type="SAM" id="MobiDB-lite"/>
    </source>
</evidence>
<keyword evidence="3" id="KW-1185">Reference proteome</keyword>
<accession>A0A5E4N8L9</accession>
<organism evidence="2 3">
    <name type="scientific">Cinara cedri</name>
    <dbReference type="NCBI Taxonomy" id="506608"/>
    <lineage>
        <taxon>Eukaryota</taxon>
        <taxon>Metazoa</taxon>
        <taxon>Ecdysozoa</taxon>
        <taxon>Arthropoda</taxon>
        <taxon>Hexapoda</taxon>
        <taxon>Insecta</taxon>
        <taxon>Pterygota</taxon>
        <taxon>Neoptera</taxon>
        <taxon>Paraneoptera</taxon>
        <taxon>Hemiptera</taxon>
        <taxon>Sternorrhyncha</taxon>
        <taxon>Aphidomorpha</taxon>
        <taxon>Aphidoidea</taxon>
        <taxon>Aphididae</taxon>
        <taxon>Lachninae</taxon>
        <taxon>Cinara</taxon>
    </lineage>
</organism>
<proteinExistence type="predicted"/>
<dbReference type="OrthoDB" id="6631505at2759"/>
<reference evidence="2 3" key="1">
    <citation type="submission" date="2019-08" db="EMBL/GenBank/DDBJ databases">
        <authorList>
            <person name="Alioto T."/>
            <person name="Alioto T."/>
            <person name="Gomez Garrido J."/>
        </authorList>
    </citation>
    <scope>NUCLEOTIDE SEQUENCE [LARGE SCALE GENOMIC DNA]</scope>
</reference>
<dbReference type="EMBL" id="CABPRJ010001507">
    <property type="protein sequence ID" value="VVC38847.1"/>
    <property type="molecule type" value="Genomic_DNA"/>
</dbReference>
<evidence type="ECO:0000313" key="3">
    <source>
        <dbReference type="Proteomes" id="UP000325440"/>
    </source>
</evidence>
<name>A0A5E4N8L9_9HEMI</name>
<feature type="region of interest" description="Disordered" evidence="1">
    <location>
        <begin position="733"/>
        <end position="754"/>
    </location>
</feature>
<evidence type="ECO:0000313" key="2">
    <source>
        <dbReference type="EMBL" id="VVC38847.1"/>
    </source>
</evidence>